<evidence type="ECO:0000259" key="1">
    <source>
        <dbReference type="PROSITE" id="PS50943"/>
    </source>
</evidence>
<evidence type="ECO:0000313" key="3">
    <source>
        <dbReference type="EMBL" id="MDV7269117.1"/>
    </source>
</evidence>
<dbReference type="KEGG" id="roz:CBI38_15595"/>
<dbReference type="RefSeq" id="WP_109330161.1">
    <property type="nucleotide sequence ID" value="NZ_CP021354.1"/>
</dbReference>
<dbReference type="AlphaFoldDB" id="A0A2S2BW77"/>
<dbReference type="InterPro" id="IPR036388">
    <property type="entry name" value="WH-like_DNA-bd_sf"/>
</dbReference>
<proteinExistence type="predicted"/>
<accession>A0A2S2BW77</accession>
<protein>
    <recommendedName>
        <fullName evidence="1">HTH cro/C1-type domain-containing protein</fullName>
    </recommendedName>
</protein>
<evidence type="ECO:0000313" key="4">
    <source>
        <dbReference type="Proteomes" id="UP000245711"/>
    </source>
</evidence>
<reference evidence="2 4" key="1">
    <citation type="submission" date="2017-05" db="EMBL/GenBank/DDBJ databases">
        <title>Isolation of Rhodococcus sp. S2-17 biodegrading of BP-3.</title>
        <authorList>
            <person name="Lee Y."/>
            <person name="Kim K.H."/>
            <person name="Chun B.H."/>
            <person name="Jung H.S."/>
            <person name="Jeon C.O."/>
        </authorList>
    </citation>
    <scope>NUCLEOTIDE SEQUENCE [LARGE SCALE GENOMIC DNA]</scope>
    <source>
        <strain evidence="2 4">S2-17</strain>
    </source>
</reference>
<name>A0A2S2BW77_9NOCA</name>
<dbReference type="PROSITE" id="PS50943">
    <property type="entry name" value="HTH_CROC1"/>
    <property type="match status" value="1"/>
</dbReference>
<dbReference type="Proteomes" id="UP000245711">
    <property type="component" value="Chromosome"/>
</dbReference>
<dbReference type="EMBL" id="JAWLUP010000334">
    <property type="protein sequence ID" value="MDV7269117.1"/>
    <property type="molecule type" value="Genomic_DNA"/>
</dbReference>
<gene>
    <name evidence="2" type="ORF">CBI38_15595</name>
    <name evidence="3" type="ORF">R4315_31875</name>
</gene>
<keyword evidence="4" id="KW-1185">Reference proteome</keyword>
<feature type="domain" description="HTH cro/C1-type" evidence="1">
    <location>
        <begin position="146"/>
        <end position="167"/>
    </location>
</feature>
<dbReference type="Gene3D" id="1.10.10.10">
    <property type="entry name" value="Winged helix-like DNA-binding domain superfamily/Winged helix DNA-binding domain"/>
    <property type="match status" value="1"/>
</dbReference>
<dbReference type="EMBL" id="CP021354">
    <property type="protein sequence ID" value="AWK72768.1"/>
    <property type="molecule type" value="Genomic_DNA"/>
</dbReference>
<sequence>MFVLTVDQRGSRRDVDRVGDLIAELGDHRLVRPFQRTAGDEMQAVVADPGTVVALALDLVGREHWSIGIGAGAVEEPLPDETRAGRGPAFELARVAVERAKSAPGRVAVEGSDTDLSADADTALTLVAVLLTRRTDEGREAVAQMRRGLTQTEAAKTLGISKQAVSQRLATAGWQVETAGRRLAERLLQKADS</sequence>
<dbReference type="InterPro" id="IPR001387">
    <property type="entry name" value="Cro/C1-type_HTH"/>
</dbReference>
<organism evidence="2 4">
    <name type="scientific">Rhodococcus oxybenzonivorans</name>
    <dbReference type="NCBI Taxonomy" id="1990687"/>
    <lineage>
        <taxon>Bacteria</taxon>
        <taxon>Bacillati</taxon>
        <taxon>Actinomycetota</taxon>
        <taxon>Actinomycetes</taxon>
        <taxon>Mycobacteriales</taxon>
        <taxon>Nocardiaceae</taxon>
        <taxon>Rhodococcus</taxon>
    </lineage>
</organism>
<reference evidence="3" key="2">
    <citation type="submission" date="2023-10" db="EMBL/GenBank/DDBJ databases">
        <title>Development of a sustainable strategy for remediation of hydrocarbon-contaminated territories based on the waste exchange concept.</title>
        <authorList>
            <person name="Krivoruchko A."/>
        </authorList>
    </citation>
    <scope>NUCLEOTIDE SEQUENCE</scope>
    <source>
        <strain evidence="3">IEGM 68</strain>
    </source>
</reference>
<dbReference type="Proteomes" id="UP001185863">
    <property type="component" value="Unassembled WGS sequence"/>
</dbReference>
<dbReference type="OrthoDB" id="5184241at2"/>
<evidence type="ECO:0000313" key="2">
    <source>
        <dbReference type="EMBL" id="AWK72768.1"/>
    </source>
</evidence>